<evidence type="ECO:0000313" key="3">
    <source>
        <dbReference type="Proteomes" id="UP001295684"/>
    </source>
</evidence>
<organism evidence="2 3">
    <name type="scientific">Euplotes crassus</name>
    <dbReference type="NCBI Taxonomy" id="5936"/>
    <lineage>
        <taxon>Eukaryota</taxon>
        <taxon>Sar</taxon>
        <taxon>Alveolata</taxon>
        <taxon>Ciliophora</taxon>
        <taxon>Intramacronucleata</taxon>
        <taxon>Spirotrichea</taxon>
        <taxon>Hypotrichia</taxon>
        <taxon>Euplotida</taxon>
        <taxon>Euplotidae</taxon>
        <taxon>Moneuplotes</taxon>
    </lineage>
</organism>
<dbReference type="AlphaFoldDB" id="A0AAD1Y5T6"/>
<evidence type="ECO:0000313" key="2">
    <source>
        <dbReference type="EMBL" id="CAI2385233.1"/>
    </source>
</evidence>
<accession>A0AAD1Y5T6</accession>
<feature type="signal peptide" evidence="1">
    <location>
        <begin position="1"/>
        <end position="19"/>
    </location>
</feature>
<dbReference type="Proteomes" id="UP001295684">
    <property type="component" value="Unassembled WGS sequence"/>
</dbReference>
<reference evidence="2" key="1">
    <citation type="submission" date="2023-07" db="EMBL/GenBank/DDBJ databases">
        <authorList>
            <consortium name="AG Swart"/>
            <person name="Singh M."/>
            <person name="Singh A."/>
            <person name="Seah K."/>
            <person name="Emmerich C."/>
        </authorList>
    </citation>
    <scope>NUCLEOTIDE SEQUENCE</scope>
    <source>
        <strain evidence="2">DP1</strain>
    </source>
</reference>
<sequence>MQKFLILTVLVLLLVGTQAQKFEVNDINLGDIVSGFIKTASSHQSGNISESKGDCLNVAFDLISFLYEELQAFINTSQVPDQMTLMMKGMTAMTKFTAAKTACLGQ</sequence>
<keyword evidence="1" id="KW-0732">Signal</keyword>
<protein>
    <submittedName>
        <fullName evidence="2">Uncharacterized protein</fullName>
    </submittedName>
</protein>
<name>A0AAD1Y5T6_EUPCR</name>
<dbReference type="EMBL" id="CAMPGE010027617">
    <property type="protein sequence ID" value="CAI2385233.1"/>
    <property type="molecule type" value="Genomic_DNA"/>
</dbReference>
<keyword evidence="3" id="KW-1185">Reference proteome</keyword>
<comment type="caution">
    <text evidence="2">The sequence shown here is derived from an EMBL/GenBank/DDBJ whole genome shotgun (WGS) entry which is preliminary data.</text>
</comment>
<gene>
    <name evidence="2" type="ORF">ECRASSUSDP1_LOCUS26782</name>
</gene>
<feature type="chain" id="PRO_5042133105" evidence="1">
    <location>
        <begin position="20"/>
        <end position="106"/>
    </location>
</feature>
<proteinExistence type="predicted"/>
<evidence type="ECO:0000256" key="1">
    <source>
        <dbReference type="SAM" id="SignalP"/>
    </source>
</evidence>